<dbReference type="EMBL" id="LR797113">
    <property type="protein sequence ID" value="CAB4187752.1"/>
    <property type="molecule type" value="Genomic_DNA"/>
</dbReference>
<accession>A0A6J5QVG8</accession>
<reference evidence="1" key="1">
    <citation type="submission" date="2020-05" db="EMBL/GenBank/DDBJ databases">
        <authorList>
            <person name="Chiriac C."/>
            <person name="Salcher M."/>
            <person name="Ghai R."/>
            <person name="Kavagutti S V."/>
        </authorList>
    </citation>
    <scope>NUCLEOTIDE SEQUENCE</scope>
</reference>
<evidence type="ECO:0000313" key="1">
    <source>
        <dbReference type="EMBL" id="CAB4187752.1"/>
    </source>
</evidence>
<sequence length="734" mass="78895">MGNVKNPIRTIQTDFRSGEVDPMLAMRVDSKMYPAGARSLKNCILRSGGAVSRRPGSTRLADIAAEKVRILPFEFDTDEKYLIVLKVGALLIYDGAGTLITTFTSQPWTTLDIMGRVTYAQAGDTMVLSQESFKPRVLKRTSLTTFTLTEFAFEVSASGTAIYQPYQKFEAPSVTLDPSSTNVGTNTITASSPIFTADWVGTTIRIVGKEITITSYTSSTVIVGTNKARLRKKLDPNPLLSSNGSRLMKVTHPYHGLTTGASVTISGVTTSSDTPGNIGATEVNGTWTVTVVDEDSYTFTAGGSNNAQNSMDFGGANVEVAVPGAQREWDEPVFSTRRGWPAAVCFHEDRLWFGGSTSLPDGLFSSRTGFYYNFSVSKGEDDASIQVTVGAPRIAKVRHILAGRLLQVFADGGEFVARQSDGVALTPSTVSVRPQTPYGCSSLRPMSFDGATLFVQGNAKTVREFTYDYNQDGFGATDLTTLSQHLLSGIVDGDVLYGSNSRTEQYAFFVNTNGTIAVFHSNRAEGLAGWLPWQTKDGLFENVCVLGPRLYVIVNRAGTRVLERIELDNSAVLLDWSKSMTAGSATTSWALGSAYAAKTVHVTSNGWYLGTVTANGSGTITTSYPVTAITAGLSYDWEVVTLPPDLQLPEGPMTGENRRIVSALVHVLNTLSVSVNSQPVIAQAIGDDLSVPPTPISRKVKRYLQGYGRDPAVSLTQGAPLPVTILGMTLEVSF</sequence>
<proteinExistence type="predicted"/>
<protein>
    <submittedName>
        <fullName evidence="1">Uncharacterized protein</fullName>
    </submittedName>
</protein>
<dbReference type="Gene3D" id="2.40.30.20">
    <property type="match status" value="1"/>
</dbReference>
<name>A0A6J5QVG8_9CAUD</name>
<gene>
    <name evidence="1" type="ORF">UFOVP1167_11</name>
</gene>
<organism evidence="1">
    <name type="scientific">uncultured Caudovirales phage</name>
    <dbReference type="NCBI Taxonomy" id="2100421"/>
    <lineage>
        <taxon>Viruses</taxon>
        <taxon>Duplodnaviria</taxon>
        <taxon>Heunggongvirae</taxon>
        <taxon>Uroviricota</taxon>
        <taxon>Caudoviricetes</taxon>
        <taxon>Peduoviridae</taxon>
        <taxon>Maltschvirus</taxon>
        <taxon>Maltschvirus maltsch</taxon>
    </lineage>
</organism>
<dbReference type="InterPro" id="IPR023366">
    <property type="entry name" value="ATP_synth_asu-like_sf"/>
</dbReference>